<reference evidence="2 3" key="1">
    <citation type="submission" date="2021-06" db="EMBL/GenBank/DDBJ databases">
        <authorList>
            <person name="Palmer J.M."/>
        </authorList>
    </citation>
    <scope>NUCLEOTIDE SEQUENCE [LARGE SCALE GENOMIC DNA]</scope>
    <source>
        <strain evidence="2 3">MEX-2019</strain>
        <tissue evidence="2">Muscle</tissue>
    </source>
</reference>
<dbReference type="EMBL" id="JAHHUM010001794">
    <property type="protein sequence ID" value="KAK5608637.1"/>
    <property type="molecule type" value="Genomic_DNA"/>
</dbReference>
<feature type="region of interest" description="Disordered" evidence="1">
    <location>
        <begin position="1"/>
        <end position="32"/>
    </location>
</feature>
<dbReference type="AlphaFoldDB" id="A0AAV9RIA5"/>
<evidence type="ECO:0000313" key="3">
    <source>
        <dbReference type="Proteomes" id="UP001311232"/>
    </source>
</evidence>
<sequence length="115" mass="12674">MKSQTLQPKDSGPGLKRGYNVSKPRRNGTKSLNAAHLFPVLYPLSAAERRCTTLSPLAGCEGPTSNLISVDEWSRRARKRGVPSRPDQIERYPSPPSAISQHRGERSPSTGHRNN</sequence>
<proteinExistence type="predicted"/>
<gene>
    <name evidence="2" type="ORF">CRENBAI_022648</name>
</gene>
<keyword evidence="3" id="KW-1185">Reference proteome</keyword>
<dbReference type="Proteomes" id="UP001311232">
    <property type="component" value="Unassembled WGS sequence"/>
</dbReference>
<organism evidence="2 3">
    <name type="scientific">Crenichthys baileyi</name>
    <name type="common">White River springfish</name>
    <dbReference type="NCBI Taxonomy" id="28760"/>
    <lineage>
        <taxon>Eukaryota</taxon>
        <taxon>Metazoa</taxon>
        <taxon>Chordata</taxon>
        <taxon>Craniata</taxon>
        <taxon>Vertebrata</taxon>
        <taxon>Euteleostomi</taxon>
        <taxon>Actinopterygii</taxon>
        <taxon>Neopterygii</taxon>
        <taxon>Teleostei</taxon>
        <taxon>Neoteleostei</taxon>
        <taxon>Acanthomorphata</taxon>
        <taxon>Ovalentaria</taxon>
        <taxon>Atherinomorphae</taxon>
        <taxon>Cyprinodontiformes</taxon>
        <taxon>Goodeidae</taxon>
        <taxon>Crenichthys</taxon>
    </lineage>
</organism>
<name>A0AAV9RIA5_9TELE</name>
<evidence type="ECO:0000256" key="1">
    <source>
        <dbReference type="SAM" id="MobiDB-lite"/>
    </source>
</evidence>
<evidence type="ECO:0000313" key="2">
    <source>
        <dbReference type="EMBL" id="KAK5608637.1"/>
    </source>
</evidence>
<accession>A0AAV9RIA5</accession>
<feature type="region of interest" description="Disordered" evidence="1">
    <location>
        <begin position="74"/>
        <end position="115"/>
    </location>
</feature>
<protein>
    <submittedName>
        <fullName evidence="2">Uncharacterized protein</fullName>
    </submittedName>
</protein>
<comment type="caution">
    <text evidence="2">The sequence shown here is derived from an EMBL/GenBank/DDBJ whole genome shotgun (WGS) entry which is preliminary data.</text>
</comment>